<gene>
    <name evidence="2" type="ORF">KFE25_004348</name>
</gene>
<dbReference type="Proteomes" id="UP000751190">
    <property type="component" value="Unassembled WGS sequence"/>
</dbReference>
<evidence type="ECO:0000313" key="3">
    <source>
        <dbReference type="Proteomes" id="UP000751190"/>
    </source>
</evidence>
<evidence type="ECO:0000313" key="2">
    <source>
        <dbReference type="EMBL" id="KAG8458470.1"/>
    </source>
</evidence>
<accession>A0A8J5XCX6</accession>
<proteinExistence type="predicted"/>
<reference evidence="2" key="1">
    <citation type="submission" date="2021-05" db="EMBL/GenBank/DDBJ databases">
        <title>The genome of the haptophyte Pavlova lutheri (Diacronema luteri, Pavlovales) - a model for lipid biosynthesis in eukaryotic algae.</title>
        <authorList>
            <person name="Hulatt C.J."/>
            <person name="Posewitz M.C."/>
        </authorList>
    </citation>
    <scope>NUCLEOTIDE SEQUENCE</scope>
    <source>
        <strain evidence="2">NIVA-4/92</strain>
    </source>
</reference>
<dbReference type="EMBL" id="JAGTXO010000051">
    <property type="protein sequence ID" value="KAG8458470.1"/>
    <property type="molecule type" value="Genomic_DNA"/>
</dbReference>
<comment type="caution">
    <text evidence="2">The sequence shown here is derived from an EMBL/GenBank/DDBJ whole genome shotgun (WGS) entry which is preliminary data.</text>
</comment>
<keyword evidence="3" id="KW-1185">Reference proteome</keyword>
<protein>
    <submittedName>
        <fullName evidence="2">Uncharacterized protein</fullName>
    </submittedName>
</protein>
<dbReference type="AlphaFoldDB" id="A0A8J5XCX6"/>
<sequence>MGYVQVILHALASRSVEFCTDETPVYPRSPPHGADGSTTAIHENFARSPLWTGKIVPGQVPGLGAAGIAKVAAAVVLRLASSDKANHARRTVEALQSKAGSICDAQTAGTSTPTTQRTGSRLESPKVESAVRGAGADEAAVVTQVASTRSSLGWLLLLGRGRARARWRLSLKVFVAVP</sequence>
<organism evidence="2 3">
    <name type="scientific">Diacronema lutheri</name>
    <name type="common">Unicellular marine alga</name>
    <name type="synonym">Monochrysis lutheri</name>
    <dbReference type="NCBI Taxonomy" id="2081491"/>
    <lineage>
        <taxon>Eukaryota</taxon>
        <taxon>Haptista</taxon>
        <taxon>Haptophyta</taxon>
        <taxon>Pavlovophyceae</taxon>
        <taxon>Pavlovales</taxon>
        <taxon>Pavlovaceae</taxon>
        <taxon>Diacronema</taxon>
    </lineage>
</organism>
<feature type="compositionally biased region" description="Polar residues" evidence="1">
    <location>
        <begin position="107"/>
        <end position="121"/>
    </location>
</feature>
<feature type="region of interest" description="Disordered" evidence="1">
    <location>
        <begin position="104"/>
        <end position="124"/>
    </location>
</feature>
<name>A0A8J5XCX6_DIALT</name>
<evidence type="ECO:0000256" key="1">
    <source>
        <dbReference type="SAM" id="MobiDB-lite"/>
    </source>
</evidence>